<organism evidence="1">
    <name type="scientific">marine sediment metagenome</name>
    <dbReference type="NCBI Taxonomy" id="412755"/>
    <lineage>
        <taxon>unclassified sequences</taxon>
        <taxon>metagenomes</taxon>
        <taxon>ecological metagenomes</taxon>
    </lineage>
</organism>
<dbReference type="EMBL" id="LAZR01047025">
    <property type="protein sequence ID" value="KKK95177.1"/>
    <property type="molecule type" value="Genomic_DNA"/>
</dbReference>
<evidence type="ECO:0000313" key="1">
    <source>
        <dbReference type="EMBL" id="KKK95177.1"/>
    </source>
</evidence>
<protein>
    <submittedName>
        <fullName evidence="1">Uncharacterized protein</fullName>
    </submittedName>
</protein>
<comment type="caution">
    <text evidence="1">The sequence shown here is derived from an EMBL/GenBank/DDBJ whole genome shotgun (WGS) entry which is preliminary data.</text>
</comment>
<accession>A0A0F8ZMX1</accession>
<reference evidence="1" key="1">
    <citation type="journal article" date="2015" name="Nature">
        <title>Complex archaea that bridge the gap between prokaryotes and eukaryotes.</title>
        <authorList>
            <person name="Spang A."/>
            <person name="Saw J.H."/>
            <person name="Jorgensen S.L."/>
            <person name="Zaremba-Niedzwiedzka K."/>
            <person name="Martijn J."/>
            <person name="Lind A.E."/>
            <person name="van Eijk R."/>
            <person name="Schleper C."/>
            <person name="Guy L."/>
            <person name="Ettema T.J."/>
        </authorList>
    </citation>
    <scope>NUCLEOTIDE SEQUENCE</scope>
</reference>
<proteinExistence type="predicted"/>
<sequence length="284" mass="33114">MEYRPRPEQAQLLKAAWDHAKSVDYQVSARWLFYRLLQDGWLSKKADYKRLIHLLSRARKSFYKDWRPDTLADDTRVVDDAGQGYHDLDEWMEAVADDQVFSYVDRWQEQDYYVLVCFEAKAMAPQFDFYLPSWVPRVAFGGDVSIPAKWKIAQLLARASSRYEIPTRLIYFGDLDDKGLLIPESARADIEAWLPNGVNFEYERAGLNPGDQDTYDLAENPERPGTYQWEALDDGTAGRLIHGAVESYLNIEAGERCKEEDVRRMIAFRRWWTDHRPTAEDLGL</sequence>
<gene>
    <name evidence="1" type="ORF">LCGC14_2675440</name>
</gene>
<dbReference type="AlphaFoldDB" id="A0A0F8ZMX1"/>
<name>A0A0F8ZMX1_9ZZZZ</name>